<dbReference type="PANTHER" id="PTHR40462:SF1">
    <property type="entry name" value="EXPRESSED PROTEIN"/>
    <property type="match status" value="1"/>
</dbReference>
<evidence type="ECO:0000256" key="1">
    <source>
        <dbReference type="SAM" id="MobiDB-lite"/>
    </source>
</evidence>
<name>A0AAW0DF86_9AGAR</name>
<proteinExistence type="predicted"/>
<feature type="compositionally biased region" description="Low complexity" evidence="1">
    <location>
        <begin position="59"/>
        <end position="68"/>
    </location>
</feature>
<feature type="region of interest" description="Disordered" evidence="1">
    <location>
        <begin position="58"/>
        <end position="136"/>
    </location>
</feature>
<comment type="caution">
    <text evidence="2">The sequence shown here is derived from an EMBL/GenBank/DDBJ whole genome shotgun (WGS) entry which is preliminary data.</text>
</comment>
<gene>
    <name evidence="2" type="ORF">VNI00_004455</name>
</gene>
<organism evidence="2 3">
    <name type="scientific">Paramarasmius palmivorus</name>
    <dbReference type="NCBI Taxonomy" id="297713"/>
    <lineage>
        <taxon>Eukaryota</taxon>
        <taxon>Fungi</taxon>
        <taxon>Dikarya</taxon>
        <taxon>Basidiomycota</taxon>
        <taxon>Agaricomycotina</taxon>
        <taxon>Agaricomycetes</taxon>
        <taxon>Agaricomycetidae</taxon>
        <taxon>Agaricales</taxon>
        <taxon>Marasmiineae</taxon>
        <taxon>Marasmiaceae</taxon>
        <taxon>Paramarasmius</taxon>
    </lineage>
</organism>
<accession>A0AAW0DF86</accession>
<dbReference type="AlphaFoldDB" id="A0AAW0DF86"/>
<protein>
    <submittedName>
        <fullName evidence="2">Uncharacterized protein</fullName>
    </submittedName>
</protein>
<evidence type="ECO:0000313" key="3">
    <source>
        <dbReference type="Proteomes" id="UP001383192"/>
    </source>
</evidence>
<keyword evidence="3" id="KW-1185">Reference proteome</keyword>
<dbReference type="PANTHER" id="PTHR40462">
    <property type="entry name" value="CHROMOSOME 1, WHOLE GENOME SHOTGUN SEQUENCE"/>
    <property type="match status" value="1"/>
</dbReference>
<dbReference type="EMBL" id="JAYKXP010000012">
    <property type="protein sequence ID" value="KAK7051481.1"/>
    <property type="molecule type" value="Genomic_DNA"/>
</dbReference>
<dbReference type="Proteomes" id="UP001383192">
    <property type="component" value="Unassembled WGS sequence"/>
</dbReference>
<sequence length="191" mass="20454">MVPLSHMPKIKKAVEARHIPPHDAPEYPLQRPASLSPPGVVIRIYIFNPLHHNDMDSFLNNLNKNNQNTSGAPQEGPVKGEGQGLLGKIMGDMDKRGVSGAPQEQVSGGSVSGSGGGFMDKINNAMGGGAAGERKEDGLDKGIDWVQEHVFKQGPQNNESAAEQMKDNAIADTIRSQYKGMTGKDFPIADK</sequence>
<evidence type="ECO:0000313" key="2">
    <source>
        <dbReference type="EMBL" id="KAK7051481.1"/>
    </source>
</evidence>
<reference evidence="2 3" key="1">
    <citation type="submission" date="2024-01" db="EMBL/GenBank/DDBJ databases">
        <title>A draft genome for a cacao thread blight-causing isolate of Paramarasmius palmivorus.</title>
        <authorList>
            <person name="Baruah I.K."/>
            <person name="Bukari Y."/>
            <person name="Amoako-Attah I."/>
            <person name="Meinhardt L.W."/>
            <person name="Bailey B.A."/>
            <person name="Cohen S.P."/>
        </authorList>
    </citation>
    <scope>NUCLEOTIDE SEQUENCE [LARGE SCALE GENOMIC DNA]</scope>
    <source>
        <strain evidence="2 3">GH-12</strain>
    </source>
</reference>